<dbReference type="RefSeq" id="WP_106749251.1">
    <property type="nucleotide sequence ID" value="NZ_CP027668.1"/>
</dbReference>
<keyword evidence="1" id="KW-0812">Transmembrane</keyword>
<dbReference type="OrthoDB" id="9812260at2"/>
<feature type="transmembrane region" description="Helical" evidence="1">
    <location>
        <begin position="32"/>
        <end position="62"/>
    </location>
</feature>
<feature type="transmembrane region" description="Helical" evidence="1">
    <location>
        <begin position="100"/>
        <end position="124"/>
    </location>
</feature>
<dbReference type="Gene3D" id="3.30.70.270">
    <property type="match status" value="1"/>
</dbReference>
<feature type="transmembrane region" description="Helical" evidence="1">
    <location>
        <begin position="68"/>
        <end position="88"/>
    </location>
</feature>
<feature type="domain" description="GGDEF" evidence="2">
    <location>
        <begin position="248"/>
        <end position="381"/>
    </location>
</feature>
<feature type="transmembrane region" description="Helical" evidence="1">
    <location>
        <begin position="130"/>
        <end position="150"/>
    </location>
</feature>
<dbReference type="KEGG" id="phr:C6569_12995"/>
<keyword evidence="4" id="KW-1185">Reference proteome</keyword>
<dbReference type="SMART" id="SM00267">
    <property type="entry name" value="GGDEF"/>
    <property type="match status" value="1"/>
</dbReference>
<protein>
    <submittedName>
        <fullName evidence="3">GGDEF domain-containing protein</fullName>
    </submittedName>
</protein>
<proteinExistence type="predicted"/>
<dbReference type="CDD" id="cd01949">
    <property type="entry name" value="GGDEF"/>
    <property type="match status" value="1"/>
</dbReference>
<dbReference type="InterPro" id="IPR029787">
    <property type="entry name" value="Nucleotide_cyclase"/>
</dbReference>
<keyword evidence="1" id="KW-0472">Membrane</keyword>
<dbReference type="FunFam" id="3.30.70.270:FF:000001">
    <property type="entry name" value="Diguanylate cyclase domain protein"/>
    <property type="match status" value="1"/>
</dbReference>
<dbReference type="InterPro" id="IPR052163">
    <property type="entry name" value="DGC-Regulatory_Protein"/>
</dbReference>
<dbReference type="PANTHER" id="PTHR46663">
    <property type="entry name" value="DIGUANYLATE CYCLASE DGCT-RELATED"/>
    <property type="match status" value="1"/>
</dbReference>
<evidence type="ECO:0000259" key="2">
    <source>
        <dbReference type="PROSITE" id="PS50887"/>
    </source>
</evidence>
<dbReference type="InterPro" id="IPR043128">
    <property type="entry name" value="Rev_trsase/Diguanyl_cyclase"/>
</dbReference>
<organism evidence="3 4">
    <name type="scientific">Phreatobacter cathodiphilus</name>
    <dbReference type="NCBI Taxonomy" id="1868589"/>
    <lineage>
        <taxon>Bacteria</taxon>
        <taxon>Pseudomonadati</taxon>
        <taxon>Pseudomonadota</taxon>
        <taxon>Alphaproteobacteria</taxon>
        <taxon>Hyphomicrobiales</taxon>
        <taxon>Phreatobacteraceae</taxon>
        <taxon>Phreatobacter</taxon>
    </lineage>
</organism>
<name>A0A2S0NCL8_9HYPH</name>
<dbReference type="Pfam" id="PF00990">
    <property type="entry name" value="GGDEF"/>
    <property type="match status" value="1"/>
</dbReference>
<dbReference type="AlphaFoldDB" id="A0A2S0NCL8"/>
<dbReference type="NCBIfam" id="TIGR00254">
    <property type="entry name" value="GGDEF"/>
    <property type="match status" value="1"/>
</dbReference>
<accession>A0A2S0NCL8</accession>
<reference evidence="3 4" key="1">
    <citation type="submission" date="2018-03" db="EMBL/GenBank/DDBJ databases">
        <title>Genome sequencing of Phreatobacter sp.</title>
        <authorList>
            <person name="Kim S.-J."/>
            <person name="Heo J."/>
            <person name="Kwon S.-W."/>
        </authorList>
    </citation>
    <scope>NUCLEOTIDE SEQUENCE [LARGE SCALE GENOMIC DNA]</scope>
    <source>
        <strain evidence="3 4">S-12</strain>
    </source>
</reference>
<gene>
    <name evidence="3" type="ORF">C6569_12995</name>
</gene>
<dbReference type="GO" id="GO:0003824">
    <property type="term" value="F:catalytic activity"/>
    <property type="evidence" value="ECO:0007669"/>
    <property type="project" value="UniProtKB-ARBA"/>
</dbReference>
<dbReference type="SUPFAM" id="SSF55073">
    <property type="entry name" value="Nucleotide cyclase"/>
    <property type="match status" value="1"/>
</dbReference>
<evidence type="ECO:0000256" key="1">
    <source>
        <dbReference type="SAM" id="Phobius"/>
    </source>
</evidence>
<dbReference type="PANTHER" id="PTHR46663:SF4">
    <property type="entry name" value="DIGUANYLATE CYCLASE DGCT-RELATED"/>
    <property type="match status" value="1"/>
</dbReference>
<keyword evidence="1" id="KW-1133">Transmembrane helix</keyword>
<dbReference type="PROSITE" id="PS50887">
    <property type="entry name" value="GGDEF"/>
    <property type="match status" value="1"/>
</dbReference>
<dbReference type="EMBL" id="CP027668">
    <property type="protein sequence ID" value="AVO45910.1"/>
    <property type="molecule type" value="Genomic_DNA"/>
</dbReference>
<evidence type="ECO:0000313" key="3">
    <source>
        <dbReference type="EMBL" id="AVO45910.1"/>
    </source>
</evidence>
<dbReference type="InterPro" id="IPR000160">
    <property type="entry name" value="GGDEF_dom"/>
</dbReference>
<feature type="transmembrane region" description="Helical" evidence="1">
    <location>
        <begin position="155"/>
        <end position="173"/>
    </location>
</feature>
<evidence type="ECO:0000313" key="4">
    <source>
        <dbReference type="Proteomes" id="UP000237889"/>
    </source>
</evidence>
<dbReference type="Proteomes" id="UP000237889">
    <property type="component" value="Chromosome"/>
</dbReference>
<sequence length="409" mass="42680">MADAEPIFSPPRWGLTRWLASSGQPVPDDVRAALVATLFGAMPIFLGGVANTMTIAVLVTLWHPAPMLIAWCVLEVVISLTRLAVMLHARRAARRGGRTFTDLSIVLAVAWGFTTGLGACLILLTGDWPTAIVVCISAAGMVGGMCFRYVGAPRLATAVIAGALLPATTGALLSGNPILLVSAVQAPALLVAMSMAAFQLHRILVATMMAEREHLLRTRLDPLTGLANRNGLADDLNARLARAAAQEEAFALLYLDLDGFKAVNDTHGHLVGDRVLAMAAERLRESLSQGDTAGRLGGDEFVVLAAGGSELQALGLARLLLSAISAPYPLADGRTARIGVSIGVALAPSDGADADTLMTRADTALYVAKARGKASVALASEVDGETRSLWEAMRRAGAGPHDHHLARAG</sequence>